<feature type="region of interest" description="Disordered" evidence="1">
    <location>
        <begin position="919"/>
        <end position="969"/>
    </location>
</feature>
<feature type="compositionally biased region" description="Polar residues" evidence="1">
    <location>
        <begin position="125"/>
        <end position="140"/>
    </location>
</feature>
<sequence>MQNAGSPYRARRRSRFVSVAVIYYRLTTKVTIQAVTLILLTRPLFVSPAPTFTFHGEVTEGHSIVKRSDEISVKPRVRYVLVGESFTLACRVLIGDKNSGSYNISSNISKDNICTNSSHNDDSSAKTNSSYGDRINSNKTNQIYDPQRNISWLLPNGHFVFPDICLESANSSIETKRKIDVISQTGDTNDSIATAAKQKIFADWTVADAKMADSGSYFCRSESNPRLTVYDVRVVADARLARPIPTDSQRDHVDQLINPTGQVQSTGVTTHAALSGSQELAYFIRRRSTTTAIGEVWSHCPAPPPAPYQCHVVEKEAERGLSRDLVVVCSSDFVNPAFFKFVLQAAQTSSAGKPGNKNGSATSPTPVLILAEGNQPRFHLNPRTLPPNIMASLSTAAAQDGVTSHGASSISFSGEDQYGGKSQPEVYARLAVCTVHNVLSSAQTCSPAISVNVASLLDKSPQSFGVNRNNDDNDDNSQQPDVVVLALIVLAAVAAVTAAVVVSLLLWKRRRGGCRSGGDEDEGAAMTLAEPPSGTLSGEVNPAGPSVDVTADCDGQGSVDRLSDGLDNSSQLYVSQRETKTSDDFGAYIEMTFRKVQKELGGCPVPRELGSPVERASEAEKMASSNRPPKRRPSCEFRTSIKYETAPKLDISTETPTSIKNEVAPNLDISTERSRLLQNSMNPNIKDRMPPEAVSRYSTETPCSSKIEKKNFLKTRQRMSLASSDFIGTSEGKPCLDSTLSRSKDQRSLSASTVDDEDWLKKWVWLEKSPDVTCADQQALLEKSPSLIPCIDDDQPSNSSIDLLRSPIKVPIIHQRDAEDKCGLLSQQNQMSHFKPIQNQEVSERNLQEKQEQVLAKNAPLSKGDYYKFPNSKPRVTRDLRGADEEQNVPAEGRNEHFTRRVPLYGRDGRFAHSDTQYFPSILHPANPERTDFSETGAKQTKKLNAFSTSRIANEGKSGPFERKGESKT</sequence>
<name>A0AAE1AYP9_9GAST</name>
<proteinExistence type="predicted"/>
<dbReference type="Proteomes" id="UP001283361">
    <property type="component" value="Unassembled WGS sequence"/>
</dbReference>
<feature type="transmembrane region" description="Helical" evidence="2">
    <location>
        <begin position="482"/>
        <end position="507"/>
    </location>
</feature>
<keyword evidence="2" id="KW-1133">Transmembrane helix</keyword>
<gene>
    <name evidence="3" type="ORF">RRG08_026370</name>
</gene>
<evidence type="ECO:0000256" key="1">
    <source>
        <dbReference type="SAM" id="MobiDB-lite"/>
    </source>
</evidence>
<feature type="region of interest" description="Disordered" evidence="1">
    <location>
        <begin position="681"/>
        <end position="701"/>
    </location>
</feature>
<dbReference type="EMBL" id="JAWDGP010001013">
    <property type="protein sequence ID" value="KAK3795701.1"/>
    <property type="molecule type" value="Genomic_DNA"/>
</dbReference>
<protein>
    <submittedName>
        <fullName evidence="3">Uncharacterized protein</fullName>
    </submittedName>
</protein>
<feature type="compositionally biased region" description="Basic and acidic residues" evidence="1">
    <location>
        <begin position="960"/>
        <end position="969"/>
    </location>
</feature>
<feature type="region of interest" description="Disordered" evidence="1">
    <location>
        <begin position="513"/>
        <end position="536"/>
    </location>
</feature>
<keyword evidence="2" id="KW-0472">Membrane</keyword>
<evidence type="ECO:0000313" key="4">
    <source>
        <dbReference type="Proteomes" id="UP001283361"/>
    </source>
</evidence>
<organism evidence="3 4">
    <name type="scientific">Elysia crispata</name>
    <name type="common">lettuce slug</name>
    <dbReference type="NCBI Taxonomy" id="231223"/>
    <lineage>
        <taxon>Eukaryota</taxon>
        <taxon>Metazoa</taxon>
        <taxon>Spiralia</taxon>
        <taxon>Lophotrochozoa</taxon>
        <taxon>Mollusca</taxon>
        <taxon>Gastropoda</taxon>
        <taxon>Heterobranchia</taxon>
        <taxon>Euthyneura</taxon>
        <taxon>Panpulmonata</taxon>
        <taxon>Sacoglossa</taxon>
        <taxon>Placobranchoidea</taxon>
        <taxon>Plakobranchidae</taxon>
        <taxon>Elysia</taxon>
    </lineage>
</organism>
<reference evidence="3" key="1">
    <citation type="journal article" date="2023" name="G3 (Bethesda)">
        <title>A reference genome for the long-term kleptoplast-retaining sea slug Elysia crispata morphotype clarki.</title>
        <authorList>
            <person name="Eastman K.E."/>
            <person name="Pendleton A.L."/>
            <person name="Shaikh M.A."/>
            <person name="Suttiyut T."/>
            <person name="Ogas R."/>
            <person name="Tomko P."/>
            <person name="Gavelis G."/>
            <person name="Widhalm J.R."/>
            <person name="Wisecaver J.H."/>
        </authorList>
    </citation>
    <scope>NUCLEOTIDE SEQUENCE</scope>
    <source>
        <strain evidence="3">ECLA1</strain>
    </source>
</reference>
<keyword evidence="4" id="KW-1185">Reference proteome</keyword>
<comment type="caution">
    <text evidence="3">The sequence shown here is derived from an EMBL/GenBank/DDBJ whole genome shotgun (WGS) entry which is preliminary data.</text>
</comment>
<keyword evidence="2" id="KW-0812">Transmembrane</keyword>
<dbReference type="AlphaFoldDB" id="A0AAE1AYP9"/>
<accession>A0AAE1AYP9</accession>
<feature type="region of interest" description="Disordered" evidence="1">
    <location>
        <begin position="606"/>
        <end position="635"/>
    </location>
</feature>
<evidence type="ECO:0000313" key="3">
    <source>
        <dbReference type="EMBL" id="KAK3795701.1"/>
    </source>
</evidence>
<feature type="region of interest" description="Disordered" evidence="1">
    <location>
        <begin position="115"/>
        <end position="140"/>
    </location>
</feature>
<evidence type="ECO:0000256" key="2">
    <source>
        <dbReference type="SAM" id="Phobius"/>
    </source>
</evidence>